<sequence length="209" mass="22394">MTCSNRVCTVAHIVTSGWIQDGAGCWCGARSGRSRDVPSARADNMKKGDERRIPPRRGRCSRYTSVNYTHAHTKEPKQTSRPRLLCSQGFMIIQRFISLWCNQPGVGGGGGVDPFGTEAARQSAAKVAKTAAAIAREISGLKVAACILYSNEPTGPEGMTAFVAIITSSSSPPQSSTPSDYHYILSVQIIKLSAASHWLAVASAAYYII</sequence>
<gene>
    <name evidence="2" type="ORF">FWK35_00024449</name>
</gene>
<accession>A0A6G0YPB4</accession>
<organism evidence="2 3">
    <name type="scientific">Aphis craccivora</name>
    <name type="common">Cowpea aphid</name>
    <dbReference type="NCBI Taxonomy" id="307492"/>
    <lineage>
        <taxon>Eukaryota</taxon>
        <taxon>Metazoa</taxon>
        <taxon>Ecdysozoa</taxon>
        <taxon>Arthropoda</taxon>
        <taxon>Hexapoda</taxon>
        <taxon>Insecta</taxon>
        <taxon>Pterygota</taxon>
        <taxon>Neoptera</taxon>
        <taxon>Paraneoptera</taxon>
        <taxon>Hemiptera</taxon>
        <taxon>Sternorrhyncha</taxon>
        <taxon>Aphidomorpha</taxon>
        <taxon>Aphidoidea</taxon>
        <taxon>Aphididae</taxon>
        <taxon>Aphidini</taxon>
        <taxon>Aphis</taxon>
        <taxon>Aphis</taxon>
    </lineage>
</organism>
<protein>
    <submittedName>
        <fullName evidence="2">Uncharacterized protein</fullName>
    </submittedName>
</protein>
<evidence type="ECO:0000256" key="1">
    <source>
        <dbReference type="SAM" id="MobiDB-lite"/>
    </source>
</evidence>
<keyword evidence="3" id="KW-1185">Reference proteome</keyword>
<evidence type="ECO:0000313" key="3">
    <source>
        <dbReference type="Proteomes" id="UP000478052"/>
    </source>
</evidence>
<dbReference type="AlphaFoldDB" id="A0A6G0YPB4"/>
<reference evidence="2 3" key="1">
    <citation type="submission" date="2019-08" db="EMBL/GenBank/DDBJ databases">
        <title>Whole genome of Aphis craccivora.</title>
        <authorList>
            <person name="Voronova N.V."/>
            <person name="Shulinski R.S."/>
            <person name="Bandarenka Y.V."/>
            <person name="Zhorov D.G."/>
            <person name="Warner D."/>
        </authorList>
    </citation>
    <scope>NUCLEOTIDE SEQUENCE [LARGE SCALE GENOMIC DNA]</scope>
    <source>
        <strain evidence="2">180601</strain>
        <tissue evidence="2">Whole Body</tissue>
    </source>
</reference>
<evidence type="ECO:0000313" key="2">
    <source>
        <dbReference type="EMBL" id="KAF0759488.1"/>
    </source>
</evidence>
<proteinExistence type="predicted"/>
<comment type="caution">
    <text evidence="2">The sequence shown here is derived from an EMBL/GenBank/DDBJ whole genome shotgun (WGS) entry which is preliminary data.</text>
</comment>
<name>A0A6G0YPB4_APHCR</name>
<feature type="compositionally biased region" description="Basic and acidic residues" evidence="1">
    <location>
        <begin position="36"/>
        <end position="53"/>
    </location>
</feature>
<dbReference type="Proteomes" id="UP000478052">
    <property type="component" value="Unassembled WGS sequence"/>
</dbReference>
<dbReference type="EMBL" id="VUJU01002977">
    <property type="protein sequence ID" value="KAF0759488.1"/>
    <property type="molecule type" value="Genomic_DNA"/>
</dbReference>
<feature type="region of interest" description="Disordered" evidence="1">
    <location>
        <begin position="36"/>
        <end position="56"/>
    </location>
</feature>